<reference evidence="3 4" key="1">
    <citation type="submission" date="2020-07" db="EMBL/GenBank/DDBJ databases">
        <title>Differential regulation of undecylprodigiosin biosynthesis in the yeast-scavenging Streptomyces strain MBK6.</title>
        <authorList>
            <person name="Baral B."/>
            <person name="Siitonen V."/>
            <person name="Laughlin M."/>
            <person name="Yamada K."/>
            <person name="Ilomaeki M."/>
            <person name="Metsae-Ketelae M."/>
            <person name="Niemi J."/>
        </authorList>
    </citation>
    <scope>NUCLEOTIDE SEQUENCE [LARGE SCALE GENOMIC DNA]</scope>
    <source>
        <strain evidence="3 4">MBK6</strain>
    </source>
</reference>
<organism evidence="3 4">
    <name type="scientific">Streptomyces griseoaurantiacus</name>
    <dbReference type="NCBI Taxonomy" id="68213"/>
    <lineage>
        <taxon>Bacteria</taxon>
        <taxon>Bacillati</taxon>
        <taxon>Actinomycetota</taxon>
        <taxon>Actinomycetes</taxon>
        <taxon>Kitasatosporales</taxon>
        <taxon>Streptomycetaceae</taxon>
        <taxon>Streptomyces</taxon>
        <taxon>Streptomyces aurantiacus group</taxon>
    </lineage>
</organism>
<keyword evidence="3" id="KW-0067">ATP-binding</keyword>
<evidence type="ECO:0000313" key="4">
    <source>
        <dbReference type="Proteomes" id="UP000587608"/>
    </source>
</evidence>
<protein>
    <submittedName>
        <fullName evidence="3">ATP-binding protein</fullName>
    </submittedName>
</protein>
<sequence length="146" mass="16417">MDYSREDTVSVVSRPTGHPGYSETYLCEETSAHTARRLVRTALAVWHLDAYIDTGALLVSELVANAVRHTDSRLIRVVVWRLAADRVRIGVTDKSRVMPTVKRQSGGLSVDGRGLLLIEALTERWGTDQYGWGKHVWAELKIEDRT</sequence>
<keyword evidence="3" id="KW-0547">Nucleotide-binding</keyword>
<dbReference type="AlphaFoldDB" id="A0A7W2HUK3"/>
<dbReference type="Proteomes" id="UP000587608">
    <property type="component" value="Unassembled WGS sequence"/>
</dbReference>
<dbReference type="InterPro" id="IPR050267">
    <property type="entry name" value="Anti-sigma-factor_SerPK"/>
</dbReference>
<evidence type="ECO:0000259" key="2">
    <source>
        <dbReference type="Pfam" id="PF13581"/>
    </source>
</evidence>
<dbReference type="Pfam" id="PF13581">
    <property type="entry name" value="HATPase_c_2"/>
    <property type="match status" value="1"/>
</dbReference>
<proteinExistence type="predicted"/>
<gene>
    <name evidence="3" type="ORF">H1X69_12345</name>
</gene>
<dbReference type="EMBL" id="JACERG010000010">
    <property type="protein sequence ID" value="MBA5222206.1"/>
    <property type="molecule type" value="Genomic_DNA"/>
</dbReference>
<evidence type="ECO:0000256" key="1">
    <source>
        <dbReference type="ARBA" id="ARBA00022527"/>
    </source>
</evidence>
<dbReference type="GO" id="GO:0004674">
    <property type="term" value="F:protein serine/threonine kinase activity"/>
    <property type="evidence" value="ECO:0007669"/>
    <property type="project" value="UniProtKB-KW"/>
</dbReference>
<dbReference type="PANTHER" id="PTHR35526:SF3">
    <property type="entry name" value="ANTI-SIGMA-F FACTOR RSBW"/>
    <property type="match status" value="1"/>
</dbReference>
<keyword evidence="1" id="KW-0418">Kinase</keyword>
<name>A0A7W2HUK3_9ACTN</name>
<keyword evidence="1" id="KW-0723">Serine/threonine-protein kinase</keyword>
<comment type="caution">
    <text evidence="3">The sequence shown here is derived from an EMBL/GenBank/DDBJ whole genome shotgun (WGS) entry which is preliminary data.</text>
</comment>
<dbReference type="Gene3D" id="3.30.565.10">
    <property type="entry name" value="Histidine kinase-like ATPase, C-terminal domain"/>
    <property type="match status" value="1"/>
</dbReference>
<dbReference type="GO" id="GO:0005524">
    <property type="term" value="F:ATP binding"/>
    <property type="evidence" value="ECO:0007669"/>
    <property type="project" value="UniProtKB-KW"/>
</dbReference>
<dbReference type="InterPro" id="IPR003594">
    <property type="entry name" value="HATPase_dom"/>
</dbReference>
<evidence type="ECO:0000313" key="3">
    <source>
        <dbReference type="EMBL" id="MBA5222206.1"/>
    </source>
</evidence>
<feature type="domain" description="Histidine kinase/HSP90-like ATPase" evidence="2">
    <location>
        <begin position="30"/>
        <end position="136"/>
    </location>
</feature>
<keyword evidence="1" id="KW-0808">Transferase</keyword>
<dbReference type="InterPro" id="IPR036890">
    <property type="entry name" value="HATPase_C_sf"/>
</dbReference>
<dbReference type="SUPFAM" id="SSF55874">
    <property type="entry name" value="ATPase domain of HSP90 chaperone/DNA topoisomerase II/histidine kinase"/>
    <property type="match status" value="1"/>
</dbReference>
<accession>A0A7W2HUK3</accession>
<dbReference type="CDD" id="cd16936">
    <property type="entry name" value="HATPase_RsbW-like"/>
    <property type="match status" value="1"/>
</dbReference>
<dbReference type="PANTHER" id="PTHR35526">
    <property type="entry name" value="ANTI-SIGMA-F FACTOR RSBW-RELATED"/>
    <property type="match status" value="1"/>
</dbReference>